<evidence type="ECO:0000313" key="9">
    <source>
        <dbReference type="Proteomes" id="UP000196320"/>
    </source>
</evidence>
<dbReference type="InterPro" id="IPR027417">
    <property type="entry name" value="P-loop_NTPase"/>
</dbReference>
<dbReference type="GO" id="GO:0005886">
    <property type="term" value="C:plasma membrane"/>
    <property type="evidence" value="ECO:0007669"/>
    <property type="project" value="UniProtKB-SubCell"/>
</dbReference>
<dbReference type="Gene3D" id="3.40.50.300">
    <property type="entry name" value="P-loop containing nucleotide triphosphate hydrolases"/>
    <property type="match status" value="1"/>
</dbReference>
<name>A0A1R4IYY2_9MICO</name>
<dbReference type="EMBL" id="FUKO01000014">
    <property type="protein sequence ID" value="SJN25086.1"/>
    <property type="molecule type" value="Genomic_DNA"/>
</dbReference>
<dbReference type="Pfam" id="PF12696">
    <property type="entry name" value="TraG-D_C"/>
    <property type="match status" value="1"/>
</dbReference>
<keyword evidence="3 6" id="KW-0812">Transmembrane</keyword>
<dbReference type="Proteomes" id="UP000196320">
    <property type="component" value="Unassembled WGS sequence"/>
</dbReference>
<evidence type="ECO:0000259" key="7">
    <source>
        <dbReference type="Pfam" id="PF12696"/>
    </source>
</evidence>
<comment type="subcellular location">
    <subcellularLocation>
        <location evidence="1">Cell membrane</location>
        <topology evidence="1">Multi-pass membrane protein</topology>
    </subcellularLocation>
</comment>
<dbReference type="SUPFAM" id="SSF52540">
    <property type="entry name" value="P-loop containing nucleoside triphosphate hydrolases"/>
    <property type="match status" value="1"/>
</dbReference>
<keyword evidence="9" id="KW-1185">Reference proteome</keyword>
<evidence type="ECO:0000256" key="1">
    <source>
        <dbReference type="ARBA" id="ARBA00004651"/>
    </source>
</evidence>
<evidence type="ECO:0000256" key="4">
    <source>
        <dbReference type="ARBA" id="ARBA00022989"/>
    </source>
</evidence>
<reference evidence="8 9" key="1">
    <citation type="submission" date="2017-02" db="EMBL/GenBank/DDBJ databases">
        <authorList>
            <person name="Peterson S.W."/>
        </authorList>
    </citation>
    <scope>NUCLEOTIDE SEQUENCE [LARGE SCALE GENOMIC DNA]</scope>
    <source>
        <strain evidence="8 9">B Mb 05.01</strain>
    </source>
</reference>
<dbReference type="PANTHER" id="PTHR37937:SF1">
    <property type="entry name" value="CONJUGATIVE TRANSFER: DNA TRANSPORT"/>
    <property type="match status" value="1"/>
</dbReference>
<feature type="transmembrane region" description="Helical" evidence="6">
    <location>
        <begin position="50"/>
        <end position="69"/>
    </location>
</feature>
<dbReference type="PANTHER" id="PTHR37937">
    <property type="entry name" value="CONJUGATIVE TRANSFER: DNA TRANSPORT"/>
    <property type="match status" value="1"/>
</dbReference>
<keyword evidence="5 6" id="KW-0472">Membrane</keyword>
<organism evidence="8 9">
    <name type="scientific">Microbacterium esteraromaticum</name>
    <dbReference type="NCBI Taxonomy" id="57043"/>
    <lineage>
        <taxon>Bacteria</taxon>
        <taxon>Bacillati</taxon>
        <taxon>Actinomycetota</taxon>
        <taxon>Actinomycetes</taxon>
        <taxon>Micrococcales</taxon>
        <taxon>Microbacteriaceae</taxon>
        <taxon>Microbacterium</taxon>
    </lineage>
</organism>
<evidence type="ECO:0000256" key="6">
    <source>
        <dbReference type="SAM" id="Phobius"/>
    </source>
</evidence>
<gene>
    <name evidence="8" type="ORF">FM104_04720</name>
</gene>
<evidence type="ECO:0000256" key="3">
    <source>
        <dbReference type="ARBA" id="ARBA00022692"/>
    </source>
</evidence>
<feature type="domain" description="TraD/TraG TraM recognition site" evidence="7">
    <location>
        <begin position="399"/>
        <end position="506"/>
    </location>
</feature>
<dbReference type="AlphaFoldDB" id="A0A1R4IYY2"/>
<evidence type="ECO:0000256" key="2">
    <source>
        <dbReference type="ARBA" id="ARBA00022475"/>
    </source>
</evidence>
<protein>
    <submittedName>
        <fullName evidence="8">Putative traG-family protein</fullName>
    </submittedName>
</protein>
<keyword evidence="2" id="KW-1003">Cell membrane</keyword>
<evidence type="ECO:0000313" key="8">
    <source>
        <dbReference type="EMBL" id="SJN25086.1"/>
    </source>
</evidence>
<evidence type="ECO:0000256" key="5">
    <source>
        <dbReference type="ARBA" id="ARBA00023136"/>
    </source>
</evidence>
<dbReference type="InterPro" id="IPR051539">
    <property type="entry name" value="T4SS-coupling_protein"/>
</dbReference>
<dbReference type="InterPro" id="IPR032689">
    <property type="entry name" value="TraG-D_C"/>
</dbReference>
<keyword evidence="4 6" id="KW-1133">Transmembrane helix</keyword>
<dbReference type="CDD" id="cd01127">
    <property type="entry name" value="TrwB_TraG_TraD_VirD4"/>
    <property type="match status" value="1"/>
</dbReference>
<accession>A0A1R4IYY2</accession>
<sequence length="556" mass="60275">MIALAVAAVIYAAIYLGQLMWPGEGRAMSWNPLAAAIQLVTGESSWPPGATVLLLVAAVLLAVLLVVLWKRGGQGTSKGPRRMTDLERRVNANQNTGRIQERERRKEMRHLHPDAEISEAGVQIGRSLDSGRRWVLQSYRQCSAHVWGPGRGKTLTQVVRHSYYAPGAYVMTSNKTDGVKYVLAARALQHPSGRVWMFDPDRIFRAGERPAFTIDLFATVKDTKSAEKLASVFEKSAPTAAQTGGDAQFDPQGREFLAWCMLAAAVSGKPLRQVHIWVSEGNTADPAERLIDAGYTGPVAALRGLAKQPERTRGSVFATAQRMASAMVHDHLMAWATPTPGVPVFDAARFAVSSDTLILLTKDKAGPLAAFVSALVTQVAEAAVSEAGRHRSERLPVPMVMDLDECGNVVTLPDLPDWYTHFGSKGIIINAYFQSPAQGEATYGRERFSQLWDAAGARVFGGGIDNEPWLRALSDLIGTYDKTMFSTTTSQGSRSRSESTQKQSRASVADLANLAEWRAIVRTSNGVSVIVETVPVFKDPAFAEVMRAGDQIGVGA</sequence>
<proteinExistence type="predicted"/>